<gene>
    <name evidence="2" type="ORF">CTA1_5492</name>
</gene>
<accession>A0A4U6XE54</accession>
<feature type="region of interest" description="Disordered" evidence="1">
    <location>
        <begin position="1"/>
        <end position="24"/>
    </location>
</feature>
<keyword evidence="3" id="KW-1185">Reference proteome</keyword>
<protein>
    <submittedName>
        <fullName evidence="2">Uncharacterized protein</fullName>
    </submittedName>
</protein>
<comment type="caution">
    <text evidence="2">The sequence shown here is derived from an EMBL/GenBank/DDBJ whole genome shotgun (WGS) entry which is preliminary data.</text>
</comment>
<organism evidence="2 3">
    <name type="scientific">Colletotrichum tanaceti</name>
    <dbReference type="NCBI Taxonomy" id="1306861"/>
    <lineage>
        <taxon>Eukaryota</taxon>
        <taxon>Fungi</taxon>
        <taxon>Dikarya</taxon>
        <taxon>Ascomycota</taxon>
        <taxon>Pezizomycotina</taxon>
        <taxon>Sordariomycetes</taxon>
        <taxon>Hypocreomycetidae</taxon>
        <taxon>Glomerellales</taxon>
        <taxon>Glomerellaceae</taxon>
        <taxon>Colletotrichum</taxon>
        <taxon>Colletotrichum destructivum species complex</taxon>
    </lineage>
</organism>
<feature type="compositionally biased region" description="Polar residues" evidence="1">
    <location>
        <begin position="1"/>
        <end position="11"/>
    </location>
</feature>
<dbReference type="AlphaFoldDB" id="A0A4U6XE54"/>
<evidence type="ECO:0000313" key="2">
    <source>
        <dbReference type="EMBL" id="TKW53663.1"/>
    </source>
</evidence>
<name>A0A4U6XE54_9PEZI</name>
<evidence type="ECO:0000256" key="1">
    <source>
        <dbReference type="SAM" id="MobiDB-lite"/>
    </source>
</evidence>
<dbReference type="OrthoDB" id="10332239at2759"/>
<reference evidence="2 3" key="1">
    <citation type="journal article" date="2019" name="PLoS ONE">
        <title>Comparative genome analysis indicates high evolutionary potential of pathogenicity genes in Colletotrichum tanaceti.</title>
        <authorList>
            <person name="Lelwala R.V."/>
            <person name="Korhonen P.K."/>
            <person name="Young N.D."/>
            <person name="Scott J.B."/>
            <person name="Ades P.A."/>
            <person name="Gasser R.B."/>
            <person name="Taylor P.W.J."/>
        </authorList>
    </citation>
    <scope>NUCLEOTIDE SEQUENCE [LARGE SCALE GENOMIC DNA]</scope>
    <source>
        <strain evidence="2">BRIP57314</strain>
    </source>
</reference>
<proteinExistence type="predicted"/>
<dbReference type="Proteomes" id="UP000310108">
    <property type="component" value="Unassembled WGS sequence"/>
</dbReference>
<dbReference type="EMBL" id="PJEX01000173">
    <property type="protein sequence ID" value="TKW53663.1"/>
    <property type="molecule type" value="Genomic_DNA"/>
</dbReference>
<evidence type="ECO:0000313" key="3">
    <source>
        <dbReference type="Proteomes" id="UP000310108"/>
    </source>
</evidence>
<sequence>MTASTSLSSEADSVLEPPEDLYPGPVTMLGGMHLHDPEKPNQTQVLGSIAEEQEAQNFENTQNKTHETFGSLPIRAWDGQQSERQVEPGSGGGDANSLFLHDTAVVGTHLDDTDVQSQHLSKPKLRSIVSNVRDSQRELVQRRIDKARQNALSRFTTQATTIIHGMSQIQETADQLVKTAIDNEYRQLKADKRGDAQSRLENALAEHSVIEKVDEMLENFNKSMLPEPQTKSM</sequence>